<keyword evidence="3" id="KW-1185">Reference proteome</keyword>
<gene>
    <name evidence="2" type="ORF">QBC40DRAFT_317971</name>
</gene>
<dbReference type="AlphaFoldDB" id="A0AAN7AY67"/>
<feature type="region of interest" description="Disordered" evidence="1">
    <location>
        <begin position="269"/>
        <end position="289"/>
    </location>
</feature>
<name>A0AAN7AY67_9PEZI</name>
<evidence type="ECO:0008006" key="4">
    <source>
        <dbReference type="Google" id="ProtNLM"/>
    </source>
</evidence>
<protein>
    <recommendedName>
        <fullName evidence="4">F-box domain-containing protein</fullName>
    </recommendedName>
</protein>
<dbReference type="InterPro" id="IPR038883">
    <property type="entry name" value="AN11006-like"/>
</dbReference>
<proteinExistence type="predicted"/>
<evidence type="ECO:0000313" key="2">
    <source>
        <dbReference type="EMBL" id="KAK4203304.1"/>
    </source>
</evidence>
<dbReference type="PANTHER" id="PTHR42085">
    <property type="entry name" value="F-BOX DOMAIN-CONTAINING PROTEIN"/>
    <property type="match status" value="1"/>
</dbReference>
<dbReference type="PANTHER" id="PTHR42085:SF4">
    <property type="entry name" value="F-BOX DOMAIN-CONTAINING PROTEIN"/>
    <property type="match status" value="1"/>
</dbReference>
<accession>A0AAN7AY67</accession>
<reference evidence="2" key="1">
    <citation type="journal article" date="2023" name="Mol. Phylogenet. Evol.">
        <title>Genome-scale phylogeny and comparative genomics of the fungal order Sordariales.</title>
        <authorList>
            <person name="Hensen N."/>
            <person name="Bonometti L."/>
            <person name="Westerberg I."/>
            <person name="Brannstrom I.O."/>
            <person name="Guillou S."/>
            <person name="Cros-Aarteil S."/>
            <person name="Calhoun S."/>
            <person name="Haridas S."/>
            <person name="Kuo A."/>
            <person name="Mondo S."/>
            <person name="Pangilinan J."/>
            <person name="Riley R."/>
            <person name="LaButti K."/>
            <person name="Andreopoulos B."/>
            <person name="Lipzen A."/>
            <person name="Chen C."/>
            <person name="Yan M."/>
            <person name="Daum C."/>
            <person name="Ng V."/>
            <person name="Clum A."/>
            <person name="Steindorff A."/>
            <person name="Ohm R.A."/>
            <person name="Martin F."/>
            <person name="Silar P."/>
            <person name="Natvig D.O."/>
            <person name="Lalanne C."/>
            <person name="Gautier V."/>
            <person name="Ament-Velasquez S.L."/>
            <person name="Kruys A."/>
            <person name="Hutchinson M.I."/>
            <person name="Powell A.J."/>
            <person name="Barry K."/>
            <person name="Miller A.N."/>
            <person name="Grigoriev I.V."/>
            <person name="Debuchy R."/>
            <person name="Gladieux P."/>
            <person name="Hiltunen Thoren M."/>
            <person name="Johannesson H."/>
        </authorList>
    </citation>
    <scope>NUCLEOTIDE SEQUENCE</scope>
    <source>
        <strain evidence="2">CBS 315.58</strain>
    </source>
</reference>
<evidence type="ECO:0000256" key="1">
    <source>
        <dbReference type="SAM" id="MobiDB-lite"/>
    </source>
</evidence>
<reference evidence="2" key="2">
    <citation type="submission" date="2023-05" db="EMBL/GenBank/DDBJ databases">
        <authorList>
            <consortium name="Lawrence Berkeley National Laboratory"/>
            <person name="Steindorff A."/>
            <person name="Hensen N."/>
            <person name="Bonometti L."/>
            <person name="Westerberg I."/>
            <person name="Brannstrom I.O."/>
            <person name="Guillou S."/>
            <person name="Cros-Aarteil S."/>
            <person name="Calhoun S."/>
            <person name="Haridas S."/>
            <person name="Kuo A."/>
            <person name="Mondo S."/>
            <person name="Pangilinan J."/>
            <person name="Riley R."/>
            <person name="Labutti K."/>
            <person name="Andreopoulos B."/>
            <person name="Lipzen A."/>
            <person name="Chen C."/>
            <person name="Yanf M."/>
            <person name="Daum C."/>
            <person name="Ng V."/>
            <person name="Clum A."/>
            <person name="Ohm R."/>
            <person name="Martin F."/>
            <person name="Silar P."/>
            <person name="Natvig D."/>
            <person name="Lalanne C."/>
            <person name="Gautier V."/>
            <person name="Ament-Velasquez S.L."/>
            <person name="Kruys A."/>
            <person name="Hutchinson M.I."/>
            <person name="Powell A.J."/>
            <person name="Barry K."/>
            <person name="Miller A.N."/>
            <person name="Grigoriev I.V."/>
            <person name="Debuchy R."/>
            <person name="Gladieux P."/>
            <person name="Thoren M.H."/>
            <person name="Johannesson H."/>
        </authorList>
    </citation>
    <scope>NUCLEOTIDE SEQUENCE</scope>
    <source>
        <strain evidence="2">CBS 315.58</strain>
    </source>
</reference>
<evidence type="ECO:0000313" key="3">
    <source>
        <dbReference type="Proteomes" id="UP001303160"/>
    </source>
</evidence>
<sequence>MATTTSTITTAIEETMPLLPFHVDVRNPEKREKTSFLSLPLELRLEVYTHLLQLSLPANSGEESPTYRSTTPPLWKKQRIETGILYVCRQVYIEALPLLYSLNTFTAHPTLLTTRPSLYLSFHHQHKPSLAAPLPQGEGQVQERPFTPPSQQSRDVITIPLSPFVSAPLNQPVIPGCYVPLIRRWRLRVKLDSPAPWSGELIRECFTGVGELTLDIWQSSFWGGVGVRTLKGFEGVRGVRRVRVRGMLGGFEGYRAWLEEVMGAAVGERSGEGYEGRDEDEEKRLRGWS</sequence>
<dbReference type="Proteomes" id="UP001303160">
    <property type="component" value="Unassembled WGS sequence"/>
</dbReference>
<dbReference type="EMBL" id="MU863890">
    <property type="protein sequence ID" value="KAK4203304.1"/>
    <property type="molecule type" value="Genomic_DNA"/>
</dbReference>
<organism evidence="2 3">
    <name type="scientific">Triangularia verruculosa</name>
    <dbReference type="NCBI Taxonomy" id="2587418"/>
    <lineage>
        <taxon>Eukaryota</taxon>
        <taxon>Fungi</taxon>
        <taxon>Dikarya</taxon>
        <taxon>Ascomycota</taxon>
        <taxon>Pezizomycotina</taxon>
        <taxon>Sordariomycetes</taxon>
        <taxon>Sordariomycetidae</taxon>
        <taxon>Sordariales</taxon>
        <taxon>Podosporaceae</taxon>
        <taxon>Triangularia</taxon>
    </lineage>
</organism>
<comment type="caution">
    <text evidence="2">The sequence shown here is derived from an EMBL/GenBank/DDBJ whole genome shotgun (WGS) entry which is preliminary data.</text>
</comment>